<evidence type="ECO:0000256" key="2">
    <source>
        <dbReference type="ARBA" id="ARBA00006690"/>
    </source>
</evidence>
<evidence type="ECO:0000256" key="5">
    <source>
        <dbReference type="ARBA" id="ARBA00022989"/>
    </source>
</evidence>
<feature type="transmembrane region" description="Helical" evidence="7">
    <location>
        <begin position="212"/>
        <end position="229"/>
    </location>
</feature>
<keyword evidence="6 7" id="KW-0472">Membrane</keyword>
<feature type="transmembrane region" description="Helical" evidence="7">
    <location>
        <begin position="110"/>
        <end position="131"/>
    </location>
</feature>
<keyword evidence="4 7" id="KW-0812">Transmembrane</keyword>
<evidence type="ECO:0000256" key="6">
    <source>
        <dbReference type="ARBA" id="ARBA00023136"/>
    </source>
</evidence>
<dbReference type="InterPro" id="IPR013936">
    <property type="entry name" value="CRT-like"/>
</dbReference>
<dbReference type="GO" id="GO:0016020">
    <property type="term" value="C:membrane"/>
    <property type="evidence" value="ECO:0007669"/>
    <property type="project" value="UniProtKB-SubCell"/>
</dbReference>
<keyword evidence="5 7" id="KW-1133">Transmembrane helix</keyword>
<evidence type="ECO:0000313" key="8">
    <source>
        <dbReference type="EMBL" id="NDV32858.1"/>
    </source>
</evidence>
<organism evidence="8">
    <name type="scientific">Arcella intermedia</name>
    <dbReference type="NCBI Taxonomy" id="1963864"/>
    <lineage>
        <taxon>Eukaryota</taxon>
        <taxon>Amoebozoa</taxon>
        <taxon>Tubulinea</taxon>
        <taxon>Elardia</taxon>
        <taxon>Arcellinida</taxon>
        <taxon>Sphaerothecina</taxon>
        <taxon>Arcellidae</taxon>
        <taxon>Arcella</taxon>
    </lineage>
</organism>
<protein>
    <recommendedName>
        <fullName evidence="9">EamA domain-containing protein</fullName>
    </recommendedName>
</protein>
<dbReference type="InterPro" id="IPR037185">
    <property type="entry name" value="EmrE-like"/>
</dbReference>
<dbReference type="PANTHER" id="PTHR31326:SF1">
    <property type="entry name" value="PROTEIN CLT2, CHLOROPLASTIC"/>
    <property type="match status" value="1"/>
</dbReference>
<dbReference type="AlphaFoldDB" id="A0A6B2L7Q2"/>
<sequence>MLILAVIVSGSFNRVSSQITAVSMSNFSFFLGIFNSLIYVIFFFSILLIRYLLKIVKKEDVAWAWTHVSDKEDKNLWEKISPWKYFVIMGLMDGLGNILGLIAAPHIPAVMVPLLSQTIVVFSVFCAIIILHTKYTFWQTWSVLFLLFGVMLTLMPQFESSPMGNKDGSSTFIFSVVMALSTLPNAISFAFKELLFMQNRNLDVFIVNSHGSLFQLLLQPIFLPLTLLFNQTEGKPFIDYMAAGFQCFSGITVSDYKIDCSHNPYPYLVYIAFNLTFNILLLMVTKYASALMSFMAIKAILPISVALFCLPWPLLQTTTISPWQLGGLGVILVALVLFRWTTYLKTNHSLSCMDLRFDEKDYPLKRTKEINH</sequence>
<dbReference type="SUPFAM" id="SSF103481">
    <property type="entry name" value="Multidrug resistance efflux transporter EmrE"/>
    <property type="match status" value="1"/>
</dbReference>
<dbReference type="Pfam" id="PF08627">
    <property type="entry name" value="CRT-like"/>
    <property type="match status" value="1"/>
</dbReference>
<keyword evidence="3" id="KW-0813">Transport</keyword>
<evidence type="ECO:0008006" key="9">
    <source>
        <dbReference type="Google" id="ProtNLM"/>
    </source>
</evidence>
<evidence type="ECO:0000256" key="1">
    <source>
        <dbReference type="ARBA" id="ARBA00004141"/>
    </source>
</evidence>
<dbReference type="EMBL" id="GIBP01003889">
    <property type="protein sequence ID" value="NDV32858.1"/>
    <property type="molecule type" value="Transcribed_RNA"/>
</dbReference>
<evidence type="ECO:0000256" key="7">
    <source>
        <dbReference type="SAM" id="Phobius"/>
    </source>
</evidence>
<feature type="transmembrane region" description="Helical" evidence="7">
    <location>
        <begin position="138"/>
        <end position="158"/>
    </location>
</feature>
<comment type="similarity">
    <text evidence="2">Belongs to the CRT-like transporter family.</text>
</comment>
<accession>A0A6B2L7Q2</accession>
<feature type="transmembrane region" description="Helical" evidence="7">
    <location>
        <begin position="320"/>
        <end position="338"/>
    </location>
</feature>
<feature type="transmembrane region" description="Helical" evidence="7">
    <location>
        <begin position="265"/>
        <end position="284"/>
    </location>
</feature>
<name>A0A6B2L7Q2_9EUKA</name>
<dbReference type="PANTHER" id="PTHR31326">
    <property type="entry name" value="PROTEIN CLT2, CHLOROPLASTIC"/>
    <property type="match status" value="1"/>
</dbReference>
<proteinExistence type="inferred from homology"/>
<feature type="transmembrane region" description="Helical" evidence="7">
    <location>
        <begin position="296"/>
        <end position="314"/>
    </location>
</feature>
<feature type="transmembrane region" description="Helical" evidence="7">
    <location>
        <begin position="27"/>
        <end position="49"/>
    </location>
</feature>
<evidence type="ECO:0000256" key="4">
    <source>
        <dbReference type="ARBA" id="ARBA00022692"/>
    </source>
</evidence>
<feature type="transmembrane region" description="Helical" evidence="7">
    <location>
        <begin position="170"/>
        <end position="191"/>
    </location>
</feature>
<feature type="transmembrane region" description="Helical" evidence="7">
    <location>
        <begin position="85"/>
        <end position="104"/>
    </location>
</feature>
<evidence type="ECO:0000256" key="3">
    <source>
        <dbReference type="ARBA" id="ARBA00022448"/>
    </source>
</evidence>
<comment type="subcellular location">
    <subcellularLocation>
        <location evidence="1">Membrane</location>
        <topology evidence="1">Multi-pass membrane protein</topology>
    </subcellularLocation>
</comment>
<reference evidence="8" key="1">
    <citation type="journal article" date="2020" name="J. Eukaryot. Microbiol.">
        <title>De novo Sequencing, Assembly and Annotation of the Transcriptome for the Free-Living Testate Amoeba Arcella intermedia.</title>
        <authorList>
            <person name="Ribeiro G.M."/>
            <person name="Porfirio-Sousa A.L."/>
            <person name="Maurer-Alcala X.X."/>
            <person name="Katz L.A."/>
            <person name="Lahr D.J.G."/>
        </authorList>
    </citation>
    <scope>NUCLEOTIDE SEQUENCE</scope>
</reference>